<dbReference type="PANTHER" id="PTHR33074">
    <property type="entry name" value="EXPRESSED PROTEIN-RELATED"/>
    <property type="match status" value="1"/>
</dbReference>
<keyword evidence="3" id="KW-1185">Reference proteome</keyword>
<dbReference type="InterPro" id="IPR011676">
    <property type="entry name" value="DUF1618"/>
</dbReference>
<protein>
    <recommendedName>
        <fullName evidence="1">DUF1618 domain-containing protein</fullName>
    </recommendedName>
</protein>
<dbReference type="EnsemblPlants" id="ORUFI08G24520.2">
    <property type="protein sequence ID" value="ORUFI08G24520.2"/>
    <property type="gene ID" value="ORUFI08G24520"/>
</dbReference>
<evidence type="ECO:0000259" key="1">
    <source>
        <dbReference type="Pfam" id="PF07762"/>
    </source>
</evidence>
<evidence type="ECO:0000313" key="3">
    <source>
        <dbReference type="Proteomes" id="UP000008022"/>
    </source>
</evidence>
<organism evidence="2 3">
    <name type="scientific">Oryza rufipogon</name>
    <name type="common">Brownbeard rice</name>
    <name type="synonym">Asian wild rice</name>
    <dbReference type="NCBI Taxonomy" id="4529"/>
    <lineage>
        <taxon>Eukaryota</taxon>
        <taxon>Viridiplantae</taxon>
        <taxon>Streptophyta</taxon>
        <taxon>Embryophyta</taxon>
        <taxon>Tracheophyta</taxon>
        <taxon>Spermatophyta</taxon>
        <taxon>Magnoliopsida</taxon>
        <taxon>Liliopsida</taxon>
        <taxon>Poales</taxon>
        <taxon>Poaceae</taxon>
        <taxon>BOP clade</taxon>
        <taxon>Oryzoideae</taxon>
        <taxon>Oryzeae</taxon>
        <taxon>Oryzinae</taxon>
        <taxon>Oryza</taxon>
    </lineage>
</organism>
<dbReference type="Proteomes" id="UP000008022">
    <property type="component" value="Unassembled WGS sequence"/>
</dbReference>
<dbReference type="Pfam" id="PF07762">
    <property type="entry name" value="DUF1618"/>
    <property type="match status" value="1"/>
</dbReference>
<dbReference type="AlphaFoldDB" id="A0A0E0QLU4"/>
<dbReference type="eggNOG" id="ENOG502R7MM">
    <property type="taxonomic scope" value="Eukaryota"/>
</dbReference>
<dbReference type="OMA" id="TRRIMPA"/>
<dbReference type="Gramene" id="ORUFI08G24520.2">
    <property type="protein sequence ID" value="ORUFI08G24520.2"/>
    <property type="gene ID" value="ORUFI08G24520"/>
</dbReference>
<name>A0A0E0QLU4_ORYRU</name>
<reference evidence="2" key="2">
    <citation type="submission" date="2015-06" db="UniProtKB">
        <authorList>
            <consortium name="EnsemblPlants"/>
        </authorList>
    </citation>
    <scope>IDENTIFICATION</scope>
</reference>
<reference evidence="3" key="1">
    <citation type="submission" date="2013-06" db="EMBL/GenBank/DDBJ databases">
        <authorList>
            <person name="Zhao Q."/>
        </authorList>
    </citation>
    <scope>NUCLEOTIDE SEQUENCE</scope>
    <source>
        <strain evidence="3">cv. W1943</strain>
    </source>
</reference>
<proteinExistence type="predicted"/>
<accession>A0A0E0QLU4</accession>
<feature type="domain" description="DUF1618" evidence="1">
    <location>
        <begin position="206"/>
        <end position="392"/>
    </location>
</feature>
<dbReference type="PANTHER" id="PTHR33074:SF83">
    <property type="entry name" value="EXPRESSED PROTEIN"/>
    <property type="match status" value="1"/>
</dbReference>
<evidence type="ECO:0000313" key="2">
    <source>
        <dbReference type="EnsemblPlants" id="ORUFI08G24520.2"/>
    </source>
</evidence>
<sequence>MSTSRQSIDINGHHRRRQPILLDTNVFITDAMNDDTVATTTSSRSRPHHQDIFLDLPTSGNLLPIYNNFDELDAKIVGAEGSFILLTALASPRGSERYDDYLMYKLHGYGDNGESSSSSLEQVPLPDVYPLPVIEEFGIVPNGGKHFDLAALVVDYRSPMKCSYSMHIYSSKNTNWRVIPMVDPYPEVRKVIATKVITIAEGVLGWVDLDHGVMVCDLREDVPGLRYVPLPAPLPQNWYRLKEFLPGTFAKSFRDLVCVDGVMSFVEMEHRVIVTTEKPSDPSKMQVLYDTDLIVSYNLKDLDKKPQQLQRKDGWRIVSWSRPVSSNCWEKGCEADAVDIFFFERLTAGALPDILEGVKGVRQTEKHQGLSPNLAENLASPTLGVDDGDVVYMRYNASLGKGKIVAIDLRRKKLSRHAYCLQMIRGNDQMTIHAYVTLGSTGGPDTLVSRFATSMLEMMKKKKSWSLSFDYDDPSSILCYAAYIAKMAK</sequence>